<keyword evidence="1" id="KW-1133">Transmembrane helix</keyword>
<evidence type="ECO:0008006" key="4">
    <source>
        <dbReference type="Google" id="ProtNLM"/>
    </source>
</evidence>
<keyword evidence="1" id="KW-0472">Membrane</keyword>
<evidence type="ECO:0000313" key="2">
    <source>
        <dbReference type="EMBL" id="GAA0501807.1"/>
    </source>
</evidence>
<reference evidence="2 3" key="1">
    <citation type="journal article" date="2019" name="Int. J. Syst. Evol. Microbiol.">
        <title>The Global Catalogue of Microorganisms (GCM) 10K type strain sequencing project: providing services to taxonomists for standard genome sequencing and annotation.</title>
        <authorList>
            <consortium name="The Broad Institute Genomics Platform"/>
            <consortium name="The Broad Institute Genome Sequencing Center for Infectious Disease"/>
            <person name="Wu L."/>
            <person name="Ma J."/>
        </authorList>
    </citation>
    <scope>NUCLEOTIDE SEQUENCE [LARGE SCALE GENOMIC DNA]</scope>
    <source>
        <strain evidence="2 3">JCM 12389</strain>
    </source>
</reference>
<keyword evidence="1" id="KW-0812">Transmembrane</keyword>
<name>A0ABN1BPB7_9BACI</name>
<evidence type="ECO:0000256" key="1">
    <source>
        <dbReference type="SAM" id="Phobius"/>
    </source>
</evidence>
<keyword evidence="3" id="KW-1185">Reference proteome</keyword>
<dbReference type="RefSeq" id="WP_343843203.1">
    <property type="nucleotide sequence ID" value="NZ_BAAADO010000008.1"/>
</dbReference>
<feature type="transmembrane region" description="Helical" evidence="1">
    <location>
        <begin position="14"/>
        <end position="36"/>
    </location>
</feature>
<accession>A0ABN1BPB7</accession>
<comment type="caution">
    <text evidence="2">The sequence shown here is derived from an EMBL/GenBank/DDBJ whole genome shotgun (WGS) entry which is preliminary data.</text>
</comment>
<evidence type="ECO:0000313" key="3">
    <source>
        <dbReference type="Proteomes" id="UP001500880"/>
    </source>
</evidence>
<dbReference type="Proteomes" id="UP001500880">
    <property type="component" value="Unassembled WGS sequence"/>
</dbReference>
<sequence length="69" mass="7917">MSRTNEGYVKKWEVVKYISICLNVIGLSLLVFDVFINNEPEFLEITYLVLLGVGVTLSFLSDFNIKRSK</sequence>
<proteinExistence type="predicted"/>
<protein>
    <recommendedName>
        <fullName evidence="4">YrhK-like protein</fullName>
    </recommendedName>
</protein>
<organism evidence="2 3">
    <name type="scientific">Salinibacillus aidingensis</name>
    <dbReference type="NCBI Taxonomy" id="237684"/>
    <lineage>
        <taxon>Bacteria</taxon>
        <taxon>Bacillati</taxon>
        <taxon>Bacillota</taxon>
        <taxon>Bacilli</taxon>
        <taxon>Bacillales</taxon>
        <taxon>Bacillaceae</taxon>
        <taxon>Salinibacillus</taxon>
    </lineage>
</organism>
<feature type="transmembrane region" description="Helical" evidence="1">
    <location>
        <begin position="42"/>
        <end position="60"/>
    </location>
</feature>
<gene>
    <name evidence="2" type="ORF">GCM10008986_31650</name>
</gene>
<dbReference type="EMBL" id="BAAADO010000008">
    <property type="protein sequence ID" value="GAA0501807.1"/>
    <property type="molecule type" value="Genomic_DNA"/>
</dbReference>